<reference evidence="7" key="1">
    <citation type="journal article" date="2019" name="Int. J. Syst. Evol. Microbiol.">
        <title>The Global Catalogue of Microorganisms (GCM) 10K type strain sequencing project: providing services to taxonomists for standard genome sequencing and annotation.</title>
        <authorList>
            <consortium name="The Broad Institute Genomics Platform"/>
            <consortium name="The Broad Institute Genome Sequencing Center for Infectious Disease"/>
            <person name="Wu L."/>
            <person name="Ma J."/>
        </authorList>
    </citation>
    <scope>NUCLEOTIDE SEQUENCE [LARGE SCALE GENOMIC DNA]</scope>
    <source>
        <strain evidence="7">NBRC 107710</strain>
    </source>
</reference>
<organism evidence="6 7">
    <name type="scientific">Methylobacterium brachythecii</name>
    <dbReference type="NCBI Taxonomy" id="1176177"/>
    <lineage>
        <taxon>Bacteria</taxon>
        <taxon>Pseudomonadati</taxon>
        <taxon>Pseudomonadota</taxon>
        <taxon>Alphaproteobacteria</taxon>
        <taxon>Hyphomicrobiales</taxon>
        <taxon>Methylobacteriaceae</taxon>
        <taxon>Methylobacterium</taxon>
    </lineage>
</organism>
<dbReference type="RefSeq" id="WP_246412817.1">
    <property type="nucleotide sequence ID" value="NZ_JACIDN010000001.1"/>
</dbReference>
<dbReference type="PANTHER" id="PTHR30537">
    <property type="entry name" value="HTH-TYPE TRANSCRIPTIONAL REGULATOR"/>
    <property type="match status" value="1"/>
</dbReference>
<dbReference type="InterPro" id="IPR005119">
    <property type="entry name" value="LysR_subst-bd"/>
</dbReference>
<dbReference type="EMBL" id="BSPG01000020">
    <property type="protein sequence ID" value="GLS45334.1"/>
    <property type="molecule type" value="Genomic_DNA"/>
</dbReference>
<evidence type="ECO:0000256" key="2">
    <source>
        <dbReference type="ARBA" id="ARBA00023015"/>
    </source>
</evidence>
<keyword evidence="4" id="KW-0804">Transcription</keyword>
<dbReference type="Proteomes" id="UP001156881">
    <property type="component" value="Unassembled WGS sequence"/>
</dbReference>
<evidence type="ECO:0000256" key="3">
    <source>
        <dbReference type="ARBA" id="ARBA00023125"/>
    </source>
</evidence>
<dbReference type="InterPro" id="IPR058163">
    <property type="entry name" value="LysR-type_TF_proteobact-type"/>
</dbReference>
<dbReference type="InterPro" id="IPR036390">
    <property type="entry name" value="WH_DNA-bd_sf"/>
</dbReference>
<sequence length="320" mass="35217">MALFVEVAKRKSFSQAAAALGMPISSLSRRITLFESAIGLRLLDRTTRKLVLTSYGEAYLGQATRLVEEAQRTFDDMVSQAKGPSGQLKIAVPPDFWVLRHLSGIISEFSREHENIQVHVDLKPPPVDLVGDNYDLSIAIEEPRETSLIVRKVGDLENALFASRSYLLAQGRPEHPQQLPQHRMILPAQGSSAKWVLTRSGETATVVVNGPVSCNSLSLARQFAVSGQGITSANLINVERDLISGKLERVLPDWWLPPTPVYIVTTSRLLPAKARTFIDFATRRLSAILIAVARGTPVPDSFAADPRKEHVPQPIFAVRS</sequence>
<dbReference type="CDD" id="cd08422">
    <property type="entry name" value="PBP2_CrgA_like"/>
    <property type="match status" value="1"/>
</dbReference>
<dbReference type="SUPFAM" id="SSF46785">
    <property type="entry name" value="Winged helix' DNA-binding domain"/>
    <property type="match status" value="1"/>
</dbReference>
<dbReference type="Pfam" id="PF00126">
    <property type="entry name" value="HTH_1"/>
    <property type="match status" value="1"/>
</dbReference>
<dbReference type="PANTHER" id="PTHR30537:SF5">
    <property type="entry name" value="HTH-TYPE TRANSCRIPTIONAL ACTIVATOR TTDR-RELATED"/>
    <property type="match status" value="1"/>
</dbReference>
<dbReference type="Pfam" id="PF03466">
    <property type="entry name" value="LysR_substrate"/>
    <property type="match status" value="1"/>
</dbReference>
<dbReference type="InterPro" id="IPR000847">
    <property type="entry name" value="LysR_HTH_N"/>
</dbReference>
<evidence type="ECO:0000256" key="4">
    <source>
        <dbReference type="ARBA" id="ARBA00023163"/>
    </source>
</evidence>
<keyword evidence="7" id="KW-1185">Reference proteome</keyword>
<dbReference type="PROSITE" id="PS50931">
    <property type="entry name" value="HTH_LYSR"/>
    <property type="match status" value="1"/>
</dbReference>
<dbReference type="Gene3D" id="1.10.10.10">
    <property type="entry name" value="Winged helix-like DNA-binding domain superfamily/Winged helix DNA-binding domain"/>
    <property type="match status" value="1"/>
</dbReference>
<evidence type="ECO:0000313" key="7">
    <source>
        <dbReference type="Proteomes" id="UP001156881"/>
    </source>
</evidence>
<name>A0ABQ6D5W6_9HYPH</name>
<dbReference type="Gene3D" id="3.40.190.290">
    <property type="match status" value="1"/>
</dbReference>
<evidence type="ECO:0000313" key="6">
    <source>
        <dbReference type="EMBL" id="GLS45334.1"/>
    </source>
</evidence>
<keyword evidence="2" id="KW-0805">Transcription regulation</keyword>
<accession>A0ABQ6D5W6</accession>
<evidence type="ECO:0000256" key="1">
    <source>
        <dbReference type="ARBA" id="ARBA00009437"/>
    </source>
</evidence>
<feature type="domain" description="HTH lysR-type" evidence="5">
    <location>
        <begin position="1"/>
        <end position="53"/>
    </location>
</feature>
<dbReference type="SUPFAM" id="SSF53850">
    <property type="entry name" value="Periplasmic binding protein-like II"/>
    <property type="match status" value="1"/>
</dbReference>
<keyword evidence="3" id="KW-0238">DNA-binding</keyword>
<comment type="similarity">
    <text evidence="1">Belongs to the LysR transcriptional regulatory family.</text>
</comment>
<protein>
    <submittedName>
        <fullName evidence="6">LysR family transcriptional regulator</fullName>
    </submittedName>
</protein>
<comment type="caution">
    <text evidence="6">The sequence shown here is derived from an EMBL/GenBank/DDBJ whole genome shotgun (WGS) entry which is preliminary data.</text>
</comment>
<dbReference type="InterPro" id="IPR036388">
    <property type="entry name" value="WH-like_DNA-bd_sf"/>
</dbReference>
<evidence type="ECO:0000259" key="5">
    <source>
        <dbReference type="PROSITE" id="PS50931"/>
    </source>
</evidence>
<gene>
    <name evidence="6" type="ORF">GCM10007884_33230</name>
</gene>
<proteinExistence type="inferred from homology"/>